<evidence type="ECO:0000259" key="1">
    <source>
        <dbReference type="Pfam" id="PF22936"/>
    </source>
</evidence>
<reference evidence="2 3" key="1">
    <citation type="journal article" date="2022" name="Nat. Genet.">
        <title>Improved pea reference genome and pan-genome highlight genomic features and evolutionary characteristics.</title>
        <authorList>
            <person name="Yang T."/>
            <person name="Liu R."/>
            <person name="Luo Y."/>
            <person name="Hu S."/>
            <person name="Wang D."/>
            <person name="Wang C."/>
            <person name="Pandey M.K."/>
            <person name="Ge S."/>
            <person name="Xu Q."/>
            <person name="Li N."/>
            <person name="Li G."/>
            <person name="Huang Y."/>
            <person name="Saxena R.K."/>
            <person name="Ji Y."/>
            <person name="Li M."/>
            <person name="Yan X."/>
            <person name="He Y."/>
            <person name="Liu Y."/>
            <person name="Wang X."/>
            <person name="Xiang C."/>
            <person name="Varshney R.K."/>
            <person name="Ding H."/>
            <person name="Gao S."/>
            <person name="Zong X."/>
        </authorList>
    </citation>
    <scope>NUCLEOTIDE SEQUENCE [LARGE SCALE GENOMIC DNA]</scope>
    <source>
        <strain evidence="2 3">cv. Zhongwan 6</strain>
    </source>
</reference>
<dbReference type="AlphaFoldDB" id="A0A9D5AM81"/>
<proteinExistence type="predicted"/>
<dbReference type="EMBL" id="JAMSHJ010000005">
    <property type="protein sequence ID" value="KAI5414128.1"/>
    <property type="molecule type" value="Genomic_DNA"/>
</dbReference>
<accession>A0A9D5AM81</accession>
<feature type="domain" description="Retrovirus-related Pol polyprotein from transposon TNT 1-94-like beta-barrel" evidence="1">
    <location>
        <begin position="2"/>
        <end position="78"/>
    </location>
</feature>
<evidence type="ECO:0000313" key="2">
    <source>
        <dbReference type="EMBL" id="KAI5414128.1"/>
    </source>
</evidence>
<sequence>MWYLDSGCSNHMTGNKNWFTKLDESLKKVIKFVDGKHITSGGKRDIFIVRKVGRKSNIIDVLYVPSMASNMISVDNMTFQLMAPLVDNMTSKVEINPVYHKCIALTAEEDDNWLWHHTYGYLNFRSLGMLNQKKMVYDLS</sequence>
<protein>
    <recommendedName>
        <fullName evidence="1">Retrovirus-related Pol polyprotein from transposon TNT 1-94-like beta-barrel domain-containing protein</fullName>
    </recommendedName>
</protein>
<dbReference type="Gramene" id="Psat05G0832100-T1">
    <property type="protein sequence ID" value="KAI5414128.1"/>
    <property type="gene ID" value="KIW84_058321"/>
</dbReference>
<name>A0A9D5AM81_PEA</name>
<gene>
    <name evidence="2" type="ORF">KIW84_058321</name>
</gene>
<organism evidence="2 3">
    <name type="scientific">Pisum sativum</name>
    <name type="common">Garden pea</name>
    <name type="synonym">Lathyrus oleraceus</name>
    <dbReference type="NCBI Taxonomy" id="3888"/>
    <lineage>
        <taxon>Eukaryota</taxon>
        <taxon>Viridiplantae</taxon>
        <taxon>Streptophyta</taxon>
        <taxon>Embryophyta</taxon>
        <taxon>Tracheophyta</taxon>
        <taxon>Spermatophyta</taxon>
        <taxon>Magnoliopsida</taxon>
        <taxon>eudicotyledons</taxon>
        <taxon>Gunneridae</taxon>
        <taxon>Pentapetalae</taxon>
        <taxon>rosids</taxon>
        <taxon>fabids</taxon>
        <taxon>Fabales</taxon>
        <taxon>Fabaceae</taxon>
        <taxon>Papilionoideae</taxon>
        <taxon>50 kb inversion clade</taxon>
        <taxon>NPAAA clade</taxon>
        <taxon>Hologalegina</taxon>
        <taxon>IRL clade</taxon>
        <taxon>Fabeae</taxon>
        <taxon>Lathyrus</taxon>
    </lineage>
</organism>
<dbReference type="Proteomes" id="UP001058974">
    <property type="component" value="Chromosome 5"/>
</dbReference>
<keyword evidence="3" id="KW-1185">Reference proteome</keyword>
<dbReference type="InterPro" id="IPR054722">
    <property type="entry name" value="PolX-like_BBD"/>
</dbReference>
<evidence type="ECO:0000313" key="3">
    <source>
        <dbReference type="Proteomes" id="UP001058974"/>
    </source>
</evidence>
<comment type="caution">
    <text evidence="2">The sequence shown here is derived from an EMBL/GenBank/DDBJ whole genome shotgun (WGS) entry which is preliminary data.</text>
</comment>
<dbReference type="Pfam" id="PF22936">
    <property type="entry name" value="Pol_BBD"/>
    <property type="match status" value="1"/>
</dbReference>